<evidence type="ECO:0000256" key="1">
    <source>
        <dbReference type="ARBA" id="ARBA00023015"/>
    </source>
</evidence>
<organism evidence="6 7">
    <name type="scientific">Burkholderia gladioli</name>
    <name type="common">Pseudomonas marginata</name>
    <name type="synonym">Phytomonas marginata</name>
    <dbReference type="NCBI Taxonomy" id="28095"/>
    <lineage>
        <taxon>Bacteria</taxon>
        <taxon>Pseudomonadati</taxon>
        <taxon>Pseudomonadota</taxon>
        <taxon>Betaproteobacteria</taxon>
        <taxon>Burkholderiales</taxon>
        <taxon>Burkholderiaceae</taxon>
        <taxon>Burkholderia</taxon>
    </lineage>
</organism>
<dbReference type="InterPro" id="IPR005143">
    <property type="entry name" value="TF_LuxR_autoind-bd_dom"/>
</dbReference>
<dbReference type="AlphaFoldDB" id="A0A2A7SGE5"/>
<dbReference type="Gene3D" id="3.30.450.80">
    <property type="entry name" value="Transcription factor LuxR-like, autoinducer-binding domain"/>
    <property type="match status" value="1"/>
</dbReference>
<protein>
    <recommendedName>
        <fullName evidence="5">Transcription factor LuxR-like autoinducer-binding domain-containing protein</fullName>
    </recommendedName>
</protein>
<proteinExistence type="predicted"/>
<dbReference type="SUPFAM" id="SSF55781">
    <property type="entry name" value="GAF domain-like"/>
    <property type="match status" value="1"/>
</dbReference>
<gene>
    <name evidence="6" type="ORF">CRM94_11720</name>
</gene>
<dbReference type="EMBL" id="PDDY01000001">
    <property type="protein sequence ID" value="PEH42764.1"/>
    <property type="molecule type" value="Genomic_DNA"/>
</dbReference>
<evidence type="ECO:0000259" key="5">
    <source>
        <dbReference type="Pfam" id="PF03472"/>
    </source>
</evidence>
<dbReference type="Pfam" id="PF03472">
    <property type="entry name" value="Autoind_bind"/>
    <property type="match status" value="1"/>
</dbReference>
<reference evidence="7" key="1">
    <citation type="submission" date="2017-09" db="EMBL/GenBank/DDBJ databases">
        <title>FDA dAtabase for Regulatory Grade micrObial Sequences (FDA-ARGOS): Supporting development and validation of Infectious Disease Dx tests.</title>
        <authorList>
            <person name="Minogue T."/>
            <person name="Wolcott M."/>
            <person name="Wasieloski L."/>
            <person name="Aguilar W."/>
            <person name="Moore D."/>
            <person name="Tallon L."/>
            <person name="Sadzewicz L."/>
            <person name="Ott S."/>
            <person name="Zhao X."/>
            <person name="Nagaraj S."/>
            <person name="Vavikolanu K."/>
            <person name="Aluvathingal J."/>
            <person name="Nadendla S."/>
            <person name="Sichtig H."/>
        </authorList>
    </citation>
    <scope>NUCLEOTIDE SEQUENCE [LARGE SCALE GENOMIC DNA]</scope>
    <source>
        <strain evidence="7">FDAARGOS_390</strain>
    </source>
</reference>
<dbReference type="GO" id="GO:0003677">
    <property type="term" value="F:DNA binding"/>
    <property type="evidence" value="ECO:0007669"/>
    <property type="project" value="UniProtKB-KW"/>
</dbReference>
<dbReference type="RefSeq" id="WP_098152634.1">
    <property type="nucleotide sequence ID" value="NZ_CADEQK010000004.1"/>
</dbReference>
<feature type="region of interest" description="Disordered" evidence="4">
    <location>
        <begin position="430"/>
        <end position="455"/>
    </location>
</feature>
<accession>A0A2A7SGE5</accession>
<evidence type="ECO:0000256" key="3">
    <source>
        <dbReference type="ARBA" id="ARBA00023163"/>
    </source>
</evidence>
<dbReference type="InterPro" id="IPR036693">
    <property type="entry name" value="TF_LuxR_autoind-bd_dom_sf"/>
</dbReference>
<dbReference type="Proteomes" id="UP000220629">
    <property type="component" value="Unassembled WGS sequence"/>
</dbReference>
<evidence type="ECO:0000256" key="2">
    <source>
        <dbReference type="ARBA" id="ARBA00023125"/>
    </source>
</evidence>
<sequence length="455" mass="50490">MAENTFRIGADSFTYRLREQDGGTLVERDMLMSGAGGSEFRVTQAICAGGAPLLDFLRADPHAAAIEHVVGPRIADIALDMSEQADAAAAASVPDALAAIGEIAYLPDEARLARQAWRIIQALKASTAFYFLVDTDDEGEIRAYRIIILSPAFGKAMQTYVHRRWYSTDPFLIHARKTQRVCFSSDVGLIENLGGSWREMAEFARENGMKSWLAAPAHEPRSRRFGVLYVANDTLPSQEGEAPLRRSVALFRTLSREIFEWYESRARSDKIIELGLSSQELRVLSGLSRQFPLELIADTLGIGNTVLRDRLLPAIRAKFSVSRIGEAVREAEKHNLLMAIGERKVAYIVYSETYGIFLREEYGAQFWSRLNPSGIDRAQIFKDPEAARHYFQPRGGSAAYVMRRVDVHHTASVATRQECLAAGLPGWEPGHLSSEGPSDDSGTWGALDASHLNRQ</sequence>
<keyword evidence="3" id="KW-0804">Transcription</keyword>
<evidence type="ECO:0000313" key="7">
    <source>
        <dbReference type="Proteomes" id="UP000220629"/>
    </source>
</evidence>
<keyword evidence="2" id="KW-0238">DNA-binding</keyword>
<keyword evidence="1" id="KW-0805">Transcription regulation</keyword>
<name>A0A2A7SGE5_BURGA</name>
<feature type="domain" description="Transcription factor LuxR-like autoinducer-binding" evidence="5">
    <location>
        <begin position="114"/>
        <end position="242"/>
    </location>
</feature>
<evidence type="ECO:0000256" key="4">
    <source>
        <dbReference type="SAM" id="MobiDB-lite"/>
    </source>
</evidence>
<evidence type="ECO:0000313" key="6">
    <source>
        <dbReference type="EMBL" id="PEH42764.1"/>
    </source>
</evidence>
<comment type="caution">
    <text evidence="6">The sequence shown here is derived from an EMBL/GenBank/DDBJ whole genome shotgun (WGS) entry which is preliminary data.</text>
</comment>